<evidence type="ECO:0000313" key="12">
    <source>
        <dbReference type="EMBL" id="KPI86960.1"/>
    </source>
</evidence>
<dbReference type="InterPro" id="IPR044574">
    <property type="entry name" value="ARIP4-like"/>
</dbReference>
<comment type="subcellular location">
    <subcellularLocation>
        <location evidence="1">Nucleus</location>
    </subcellularLocation>
</comment>
<comment type="similarity">
    <text evidence="2">Belongs to the SNF2/RAD54 helicase family.</text>
</comment>
<feature type="region of interest" description="Disordered" evidence="9">
    <location>
        <begin position="1239"/>
        <end position="1314"/>
    </location>
</feature>
<gene>
    <name evidence="12" type="ORF">ABL78_3951</name>
</gene>
<dbReference type="GO" id="GO:0016887">
    <property type="term" value="F:ATP hydrolysis activity"/>
    <property type="evidence" value="ECO:0007669"/>
    <property type="project" value="InterPro"/>
</dbReference>
<name>A0A0N1I5E7_LEPSE</name>
<feature type="compositionally biased region" description="Polar residues" evidence="9">
    <location>
        <begin position="1264"/>
        <end position="1279"/>
    </location>
</feature>
<feature type="compositionally biased region" description="Low complexity" evidence="9">
    <location>
        <begin position="249"/>
        <end position="267"/>
    </location>
</feature>
<dbReference type="SUPFAM" id="SSF52540">
    <property type="entry name" value="P-loop containing nucleoside triphosphate hydrolases"/>
    <property type="match status" value="2"/>
</dbReference>
<feature type="region of interest" description="Disordered" evidence="9">
    <location>
        <begin position="249"/>
        <end position="270"/>
    </location>
</feature>
<keyword evidence="4" id="KW-0378">Hydrolase</keyword>
<dbReference type="PROSITE" id="PS51192">
    <property type="entry name" value="HELICASE_ATP_BIND_1"/>
    <property type="match status" value="1"/>
</dbReference>
<dbReference type="InterPro" id="IPR001650">
    <property type="entry name" value="Helicase_C-like"/>
</dbReference>
<feature type="compositionally biased region" description="Low complexity" evidence="9">
    <location>
        <begin position="22"/>
        <end position="37"/>
    </location>
</feature>
<evidence type="ECO:0000256" key="4">
    <source>
        <dbReference type="ARBA" id="ARBA00022801"/>
    </source>
</evidence>
<dbReference type="CDD" id="cd18007">
    <property type="entry name" value="DEXHc_ATRX-like"/>
    <property type="match status" value="1"/>
</dbReference>
<dbReference type="InterPro" id="IPR049730">
    <property type="entry name" value="SNF2/RAD54-like_C"/>
</dbReference>
<dbReference type="EMBL" id="LJSK01000108">
    <property type="protein sequence ID" value="KPI86960.1"/>
    <property type="molecule type" value="Genomic_DNA"/>
</dbReference>
<dbReference type="OMA" id="CYPTLEY"/>
<dbReference type="PROSITE" id="PS51194">
    <property type="entry name" value="HELICASE_CTER"/>
    <property type="match status" value="1"/>
</dbReference>
<feature type="compositionally biased region" description="Low complexity" evidence="9">
    <location>
        <begin position="741"/>
        <end position="756"/>
    </location>
</feature>
<keyword evidence="5 12" id="KW-0347">Helicase</keyword>
<dbReference type="CDD" id="cd18793">
    <property type="entry name" value="SF2_C_SNF"/>
    <property type="match status" value="1"/>
</dbReference>
<dbReference type="OrthoDB" id="2020972at2759"/>
<keyword evidence="8" id="KW-0539">Nucleus</keyword>
<comment type="caution">
    <text evidence="12">The sequence shown here is derived from an EMBL/GenBank/DDBJ whole genome shotgun (WGS) entry which is preliminary data.</text>
</comment>
<dbReference type="SMART" id="SM00490">
    <property type="entry name" value="HELICc"/>
    <property type="match status" value="1"/>
</dbReference>
<keyword evidence="3" id="KW-0547">Nucleotide-binding</keyword>
<reference evidence="12 13" key="1">
    <citation type="journal article" date="2015" name="PLoS Pathog.">
        <title>Leptomonas seymouri: Adaptations to the Dixenous Life Cycle Analyzed by Genome Sequencing, Transcriptome Profiling and Co-infection with Leishmania donovani.</title>
        <authorList>
            <person name="Kraeva N."/>
            <person name="Butenko A."/>
            <person name="Hlavacova J."/>
            <person name="Kostygov A."/>
            <person name="Myskova J."/>
            <person name="Grybchuk D."/>
            <person name="Lestinova T."/>
            <person name="Votypka J."/>
            <person name="Volf P."/>
            <person name="Opperdoes F."/>
            <person name="Flegontov P."/>
            <person name="Lukes J."/>
            <person name="Yurchenko V."/>
        </authorList>
    </citation>
    <scope>NUCLEOTIDE SEQUENCE [LARGE SCALE GENOMIC DNA]</scope>
    <source>
        <strain evidence="12 13">ATCC 30220</strain>
    </source>
</reference>
<dbReference type="InterPro" id="IPR038718">
    <property type="entry name" value="SNF2-like_sf"/>
</dbReference>
<feature type="region of interest" description="Disordered" evidence="9">
    <location>
        <begin position="1"/>
        <end position="81"/>
    </location>
</feature>
<feature type="domain" description="Helicase ATP-binding" evidence="10">
    <location>
        <begin position="290"/>
        <end position="538"/>
    </location>
</feature>
<feature type="region of interest" description="Disordered" evidence="9">
    <location>
        <begin position="1190"/>
        <end position="1226"/>
    </location>
</feature>
<evidence type="ECO:0000256" key="8">
    <source>
        <dbReference type="ARBA" id="ARBA00023242"/>
    </source>
</evidence>
<dbReference type="Gene3D" id="3.40.50.10810">
    <property type="entry name" value="Tandem AAA-ATPase domain"/>
    <property type="match status" value="2"/>
</dbReference>
<evidence type="ECO:0000256" key="5">
    <source>
        <dbReference type="ARBA" id="ARBA00022806"/>
    </source>
</evidence>
<feature type="region of interest" description="Disordered" evidence="9">
    <location>
        <begin position="693"/>
        <end position="760"/>
    </location>
</feature>
<sequence>MASDAEVFFIDSSAGEDDGSDSEFGSAALRSRASNSSGEAKSPADHPLPASPTMESVLFGLAPPKRRPNPFPSLAQRQQSGHAMLQTTLDDGTAATSCASANGIHGNHLPRQHAGGDDFPYAGGSPYAMPVKQLTPPSRSLAELRAMTSSDVREELERYFQRKDAFAKRFKAVEGRLLATNDEAVAPQLPPAPPSSTAADARAALLTRDRCRRLVNISNWDSAVNGYSQWDVLLPSVLLPDAVPANTASAASLSPSAANSPASAGSNRRTLRPHQIEGIRFLWSNLAEGPIGQVPAVGCILAHTMGLGKTGQVVAFLHLFMAAFQRRVEGSMAGASTSPPPPSSARLPRVLIVIPKSTQSGWMREFQTWSLGFPEEYRLHPLSVGEGLRPHQRVDVFRQWRRDGGVLLIGYEALVRLVQLVGEDSVCVQQHEGEAKSHSSFSSSRAETEQSAEAEREQHRRVLRERCIDEGGKASGGYADPFTELVVCDEAHRLKSVHLHVVQALRGLHPLRRLLLTGTPLQNHLQEYWAMMDFCIHKYFNRRRFREYFIQPIESSANTRASEKEVDLARKKTFTLINEVRHFVQRVDSTPLRNELPPLHEYVVVLPPSQLQKELYLRFITILQHNGTQKLQFLPAVSFSGKIAAHPQLLFQMHDQSADANSKSGGNYGRPSGSAGGRLTSVRKRVSDYWELERRNRQSTATANSRKQQRLLTRPLTKRARWSDAGSDGDGDDSTSREGSTDAVVISDSQSSSSSGARREAARAEVNEEFAWATKHSFSHLYPAPLAYGELCTPPSPAYVPRLEDGVKLHVAMKLIAAAMAQHEKVLLFSLSTQLLTFFEFLIAKVNVEWCRAPGASADDSQPMLLTRPIRYCRLDGSHTAARRVAMLDEFDSVDGPDLFLLSMKAGGVGVTITAATRVILVDTSFNPADDQQAVGRAYRYGQTRPVFVYRLMCYPTLEYSIFLQKLAKEWLFKTVVEESSVKRDGLSGMHLKELFSVLARAAKVLQRPLSATRAQTRATAEVLRDDPLLGAVQTELLYAQRYEMFLEQDDEDQYGAAEEEFYQDYCRSGLFGAVDDEDAERQRAADLLQRRQQRMDDATQLQAQSKTLSSMVDDLIRSRAGTDSQLVQLLSAMGLRVDPESGQVRTYRSSASPNGALDRSAHLSSSTGQLRPAAPLVQRNEGLAPSPIVLVGAADPAPPQPSVTHSAMAENSAGDAPSSRSPHVHNARQTAVLLLDSDDEGSSALPSPGEAGNGEGHNRRQQQRPQSGSATRARNSVSAADRIAASLSRQPYARYRPGGSPSRAVEIDSDASQ</sequence>
<organism evidence="12 13">
    <name type="scientific">Leptomonas seymouri</name>
    <dbReference type="NCBI Taxonomy" id="5684"/>
    <lineage>
        <taxon>Eukaryota</taxon>
        <taxon>Discoba</taxon>
        <taxon>Euglenozoa</taxon>
        <taxon>Kinetoplastea</taxon>
        <taxon>Metakinetoplastina</taxon>
        <taxon>Trypanosomatida</taxon>
        <taxon>Trypanosomatidae</taxon>
        <taxon>Leishmaniinae</taxon>
        <taxon>Leptomonas</taxon>
    </lineage>
</organism>
<dbReference type="Gene3D" id="3.40.50.300">
    <property type="entry name" value="P-loop containing nucleotide triphosphate hydrolases"/>
    <property type="match status" value="1"/>
</dbReference>
<evidence type="ECO:0000256" key="3">
    <source>
        <dbReference type="ARBA" id="ARBA00022741"/>
    </source>
</evidence>
<evidence type="ECO:0000256" key="7">
    <source>
        <dbReference type="ARBA" id="ARBA00023125"/>
    </source>
</evidence>
<evidence type="ECO:0000313" key="13">
    <source>
        <dbReference type="Proteomes" id="UP000038009"/>
    </source>
</evidence>
<keyword evidence="7" id="KW-0238">DNA-binding</keyword>
<dbReference type="Proteomes" id="UP000038009">
    <property type="component" value="Unassembled WGS sequence"/>
</dbReference>
<evidence type="ECO:0000259" key="10">
    <source>
        <dbReference type="PROSITE" id="PS51192"/>
    </source>
</evidence>
<proteinExistence type="inferred from homology"/>
<feature type="region of interest" description="Disordered" evidence="9">
    <location>
        <begin position="657"/>
        <end position="680"/>
    </location>
</feature>
<dbReference type="VEuPathDB" id="TriTrypDB:Lsey_0108_0040"/>
<evidence type="ECO:0000259" key="11">
    <source>
        <dbReference type="PROSITE" id="PS51194"/>
    </source>
</evidence>
<evidence type="ECO:0000256" key="6">
    <source>
        <dbReference type="ARBA" id="ARBA00022840"/>
    </source>
</evidence>
<dbReference type="PANTHER" id="PTHR45797">
    <property type="entry name" value="RAD54-LIKE"/>
    <property type="match status" value="1"/>
</dbReference>
<dbReference type="SMART" id="SM00487">
    <property type="entry name" value="DEXDc"/>
    <property type="match status" value="1"/>
</dbReference>
<feature type="region of interest" description="Disordered" evidence="9">
    <location>
        <begin position="432"/>
        <end position="458"/>
    </location>
</feature>
<dbReference type="Pfam" id="PF00271">
    <property type="entry name" value="Helicase_C"/>
    <property type="match status" value="1"/>
</dbReference>
<feature type="domain" description="Helicase C-terminal" evidence="11">
    <location>
        <begin position="814"/>
        <end position="988"/>
    </location>
</feature>
<dbReference type="InterPro" id="IPR027417">
    <property type="entry name" value="P-loop_NTPase"/>
</dbReference>
<dbReference type="InterPro" id="IPR000330">
    <property type="entry name" value="SNF2_N"/>
</dbReference>
<evidence type="ECO:0000256" key="2">
    <source>
        <dbReference type="ARBA" id="ARBA00007025"/>
    </source>
</evidence>
<feature type="region of interest" description="Disordered" evidence="9">
    <location>
        <begin position="1141"/>
        <end position="1170"/>
    </location>
</feature>
<dbReference type="GO" id="GO:0005634">
    <property type="term" value="C:nucleus"/>
    <property type="evidence" value="ECO:0007669"/>
    <property type="project" value="UniProtKB-SubCell"/>
</dbReference>
<dbReference type="GO" id="GO:0003677">
    <property type="term" value="F:DNA binding"/>
    <property type="evidence" value="ECO:0007669"/>
    <property type="project" value="UniProtKB-KW"/>
</dbReference>
<feature type="compositionally biased region" description="Polar residues" evidence="9">
    <location>
        <begin position="1144"/>
        <end position="1154"/>
    </location>
</feature>
<dbReference type="PANTHER" id="PTHR45797:SF1">
    <property type="entry name" value="HELICASE ARIP4"/>
    <property type="match status" value="1"/>
</dbReference>
<protein>
    <submittedName>
        <fullName evidence="12">Putative Helicase-like protein</fullName>
    </submittedName>
</protein>
<evidence type="ECO:0000256" key="1">
    <source>
        <dbReference type="ARBA" id="ARBA00004123"/>
    </source>
</evidence>
<evidence type="ECO:0000256" key="9">
    <source>
        <dbReference type="SAM" id="MobiDB-lite"/>
    </source>
</evidence>
<keyword evidence="13" id="KW-1185">Reference proteome</keyword>
<dbReference type="InterPro" id="IPR014001">
    <property type="entry name" value="Helicase_ATP-bd"/>
</dbReference>
<accession>A0A0N1I5E7</accession>
<keyword evidence="6" id="KW-0067">ATP-binding</keyword>
<dbReference type="GO" id="GO:0005524">
    <property type="term" value="F:ATP binding"/>
    <property type="evidence" value="ECO:0007669"/>
    <property type="project" value="UniProtKB-KW"/>
</dbReference>
<dbReference type="Pfam" id="PF00176">
    <property type="entry name" value="SNF2-rel_dom"/>
    <property type="match status" value="1"/>
</dbReference>
<dbReference type="GO" id="GO:0004386">
    <property type="term" value="F:helicase activity"/>
    <property type="evidence" value="ECO:0007669"/>
    <property type="project" value="UniProtKB-KW"/>
</dbReference>